<dbReference type="RefSeq" id="WP_141196965.1">
    <property type="nucleotide sequence ID" value="NZ_CP041186.1"/>
</dbReference>
<dbReference type="Proteomes" id="UP000315995">
    <property type="component" value="Chromosome"/>
</dbReference>
<accession>A0A5B8Y1W0</accession>
<evidence type="ECO:0000256" key="1">
    <source>
        <dbReference type="SAM" id="MobiDB-lite"/>
    </source>
</evidence>
<proteinExistence type="predicted"/>
<evidence type="ECO:0000256" key="2">
    <source>
        <dbReference type="SAM" id="Phobius"/>
    </source>
</evidence>
<gene>
    <name evidence="3" type="ORF">FIV42_06915</name>
</gene>
<feature type="transmembrane region" description="Helical" evidence="2">
    <location>
        <begin position="35"/>
        <end position="56"/>
    </location>
</feature>
<keyword evidence="2" id="KW-1133">Transmembrane helix</keyword>
<protein>
    <submittedName>
        <fullName evidence="3">YtxH domain-containing protein</fullName>
    </submittedName>
</protein>
<keyword evidence="4" id="KW-1185">Reference proteome</keyword>
<sequence length="91" mass="10186">MNLSNPFSSDNRRDRYDQLIDRVGLQRKTSNDNTLAAIGLFAMGLGLGATLGMLFAPKEGREIRQQAKEKLPGIRSGSSIESQERIYEQRT</sequence>
<organism evidence="3 4">
    <name type="scientific">Persicimonas caeni</name>
    <dbReference type="NCBI Taxonomy" id="2292766"/>
    <lineage>
        <taxon>Bacteria</taxon>
        <taxon>Deltaproteobacteria</taxon>
        <taxon>Bradymonadales</taxon>
        <taxon>Bradymonadaceae</taxon>
        <taxon>Persicimonas</taxon>
    </lineage>
</organism>
<keyword evidence="2" id="KW-0472">Membrane</keyword>
<evidence type="ECO:0000313" key="3">
    <source>
        <dbReference type="EMBL" id="QDG50473.1"/>
    </source>
</evidence>
<reference evidence="3 4" key="1">
    <citation type="submission" date="2019-06" db="EMBL/GenBank/DDBJ databases">
        <title>Persicimonas caeni gen. nov., sp. nov., a predatory bacterium isolated from solar saltern.</title>
        <authorList>
            <person name="Wang S."/>
        </authorList>
    </citation>
    <scope>NUCLEOTIDE SEQUENCE [LARGE SCALE GENOMIC DNA]</scope>
    <source>
        <strain evidence="3 4">YN101</strain>
    </source>
</reference>
<name>A0A4Y6PQI1_PERCE</name>
<feature type="compositionally biased region" description="Basic and acidic residues" evidence="1">
    <location>
        <begin position="82"/>
        <end position="91"/>
    </location>
</feature>
<feature type="region of interest" description="Disordered" evidence="1">
    <location>
        <begin position="66"/>
        <end position="91"/>
    </location>
</feature>
<dbReference type="EMBL" id="CP041186">
    <property type="protein sequence ID" value="QDG50473.1"/>
    <property type="molecule type" value="Genomic_DNA"/>
</dbReference>
<evidence type="ECO:0000313" key="4">
    <source>
        <dbReference type="Proteomes" id="UP000315995"/>
    </source>
</evidence>
<accession>A0A4Y6PQI1</accession>
<keyword evidence="2" id="KW-0812">Transmembrane</keyword>
<dbReference type="AlphaFoldDB" id="A0A4Y6PQI1"/>